<dbReference type="InterPro" id="IPR029058">
    <property type="entry name" value="AB_hydrolase_fold"/>
</dbReference>
<dbReference type="GO" id="GO:0016787">
    <property type="term" value="F:hydrolase activity"/>
    <property type="evidence" value="ECO:0007669"/>
    <property type="project" value="UniProtKB-KW"/>
</dbReference>
<comment type="catalytic activity">
    <reaction evidence="8">
        <text>1-octadecanoyl-2-(4Z,7Z,10Z,13Z,16Z,19Z-docosahexaenoyl)-sn-glycerol + H2O = 2-(4Z,7Z,10Z,13Z,16Z,19Z-docosahexaenoyl)-glycerol + octadecanoate + H(+)</text>
        <dbReference type="Rhea" id="RHEA:77107"/>
        <dbReference type="ChEBI" id="CHEBI:15377"/>
        <dbReference type="ChEBI" id="CHEBI:15378"/>
        <dbReference type="ChEBI" id="CHEBI:25629"/>
        <dbReference type="ChEBI" id="CHEBI:77129"/>
        <dbReference type="ChEBI" id="CHEBI:186738"/>
    </reaction>
</comment>
<comment type="catalytic activity">
    <reaction evidence="5">
        <text>a 1,2-diacyl-sn-glycerol + H2O = a 2-acylglycerol + a fatty acid + H(+)</text>
        <dbReference type="Rhea" id="RHEA:33275"/>
        <dbReference type="ChEBI" id="CHEBI:15377"/>
        <dbReference type="ChEBI" id="CHEBI:15378"/>
        <dbReference type="ChEBI" id="CHEBI:17389"/>
        <dbReference type="ChEBI" id="CHEBI:17815"/>
        <dbReference type="ChEBI" id="CHEBI:28868"/>
        <dbReference type="EC" id="3.1.1.116"/>
    </reaction>
</comment>
<gene>
    <name evidence="13" type="ORF">PACLA_8A073384</name>
</gene>
<evidence type="ECO:0000313" key="14">
    <source>
        <dbReference type="Proteomes" id="UP001152795"/>
    </source>
</evidence>
<name>A0A6S7JHM7_PARCT</name>
<dbReference type="OrthoDB" id="8119704at2759"/>
<organism evidence="13 14">
    <name type="scientific">Paramuricea clavata</name>
    <name type="common">Red gorgonian</name>
    <name type="synonym">Violescent sea-whip</name>
    <dbReference type="NCBI Taxonomy" id="317549"/>
    <lineage>
        <taxon>Eukaryota</taxon>
        <taxon>Metazoa</taxon>
        <taxon>Cnidaria</taxon>
        <taxon>Anthozoa</taxon>
        <taxon>Octocorallia</taxon>
        <taxon>Malacalcyonacea</taxon>
        <taxon>Plexauridae</taxon>
        <taxon>Paramuricea</taxon>
    </lineage>
</organism>
<comment type="caution">
    <text evidence="13">The sequence shown here is derived from an EMBL/GenBank/DDBJ whole genome shotgun (WGS) entry which is preliminary data.</text>
</comment>
<proteinExistence type="inferred from homology"/>
<protein>
    <recommendedName>
        <fullName evidence="7">sn-1-specific diacylglycerol lipase ABHD11</fullName>
        <ecNumber evidence="3">3.1.1.116</ecNumber>
    </recommendedName>
    <alternativeName>
        <fullName evidence="4">Alpha/beta hydrolase domain-containing protein 11</fullName>
    </alternativeName>
</protein>
<dbReference type="AlphaFoldDB" id="A0A6S7JHM7"/>
<evidence type="ECO:0000256" key="10">
    <source>
        <dbReference type="ARBA" id="ARBA00048513"/>
    </source>
</evidence>
<evidence type="ECO:0000256" key="9">
    <source>
        <dbReference type="ARBA" id="ARBA00048504"/>
    </source>
</evidence>
<evidence type="ECO:0000256" key="11">
    <source>
        <dbReference type="ARBA" id="ARBA00048919"/>
    </source>
</evidence>
<sequence>MAEILGTLGINGQLGKALLYELLGQIAKDNSASSSITDQSLPLCKSVPISPSDAIPSVEIISVDCRNHGQSPRSHLMTHPLMAGDIAETLKHLNISRAVLIGHSMGGKVAMELALSMPDSVEKLIVEDIPPMVAPAPLIAGILSAMLNLDFTQVKNSNDADGLLRESIPHDVIRAHVLTTLHEDVEGKFQWLADIKNVLENLKSLVEGNESAIELKGRTPYTGETLFIAGGESQDLKNADMNEIRKLFPKADREVIPGASHFVHTDKPQEFLEIVHKFLR</sequence>
<evidence type="ECO:0000256" key="5">
    <source>
        <dbReference type="ARBA" id="ARBA00043667"/>
    </source>
</evidence>
<dbReference type="Proteomes" id="UP001152795">
    <property type="component" value="Unassembled WGS sequence"/>
</dbReference>
<dbReference type="SUPFAM" id="SSF53474">
    <property type="entry name" value="alpha/beta-Hydrolases"/>
    <property type="match status" value="1"/>
</dbReference>
<keyword evidence="2 13" id="KW-0378">Hydrolase</keyword>
<keyword evidence="14" id="KW-1185">Reference proteome</keyword>
<evidence type="ECO:0000259" key="12">
    <source>
        <dbReference type="Pfam" id="PF12697"/>
    </source>
</evidence>
<comment type="catalytic activity">
    <reaction evidence="6">
        <text>a 1,3-diacyl-sn-glycerol + H2O = a 1-acyl-sn-glycerol + a fatty acid + H(+)</text>
        <dbReference type="Rhea" id="RHEA:38503"/>
        <dbReference type="ChEBI" id="CHEBI:15377"/>
        <dbReference type="ChEBI" id="CHEBI:15378"/>
        <dbReference type="ChEBI" id="CHEBI:28868"/>
        <dbReference type="ChEBI" id="CHEBI:64683"/>
        <dbReference type="ChEBI" id="CHEBI:77272"/>
    </reaction>
</comment>
<dbReference type="EMBL" id="CACRXK020009041">
    <property type="protein sequence ID" value="CAB4016251.1"/>
    <property type="molecule type" value="Genomic_DNA"/>
</dbReference>
<comment type="catalytic activity">
    <reaction evidence="11">
        <text>1-octadecanoyl-2-(5Z,8Z,11Z,14Z-eicosatetraenoyl)-sn-glycerol + H2O = 2-(5Z,8Z,11Z,14Z-eicosatetraenoyl)-glycerol + octadecanoate + H(+)</text>
        <dbReference type="Rhea" id="RHEA:38507"/>
        <dbReference type="ChEBI" id="CHEBI:15377"/>
        <dbReference type="ChEBI" id="CHEBI:15378"/>
        <dbReference type="ChEBI" id="CHEBI:25629"/>
        <dbReference type="ChEBI" id="CHEBI:52392"/>
        <dbReference type="ChEBI" id="CHEBI:75728"/>
    </reaction>
</comment>
<dbReference type="Pfam" id="PF12697">
    <property type="entry name" value="Abhydrolase_6"/>
    <property type="match status" value="1"/>
</dbReference>
<feature type="domain" description="AB hydrolase-1" evidence="12">
    <location>
        <begin position="58"/>
        <end position="273"/>
    </location>
</feature>
<evidence type="ECO:0000256" key="6">
    <source>
        <dbReference type="ARBA" id="ARBA00043742"/>
    </source>
</evidence>
<evidence type="ECO:0000313" key="13">
    <source>
        <dbReference type="EMBL" id="CAB4016251.1"/>
    </source>
</evidence>
<dbReference type="Gene3D" id="3.40.50.1820">
    <property type="entry name" value="alpha/beta hydrolase"/>
    <property type="match status" value="1"/>
</dbReference>
<dbReference type="PRINTS" id="PR00111">
    <property type="entry name" value="ABHYDROLASE"/>
</dbReference>
<evidence type="ECO:0000256" key="4">
    <source>
        <dbReference type="ARBA" id="ARBA00042703"/>
    </source>
</evidence>
<dbReference type="PRINTS" id="PR00412">
    <property type="entry name" value="EPOXHYDRLASE"/>
</dbReference>
<comment type="catalytic activity">
    <reaction evidence="9">
        <text>1,2-didecanoylglycerol + H2O = decanoylglycerol + decanoate + H(+)</text>
        <dbReference type="Rhea" id="RHEA:48596"/>
        <dbReference type="ChEBI" id="CHEBI:11152"/>
        <dbReference type="ChEBI" id="CHEBI:15377"/>
        <dbReference type="ChEBI" id="CHEBI:15378"/>
        <dbReference type="ChEBI" id="CHEBI:27689"/>
        <dbReference type="ChEBI" id="CHEBI:90605"/>
    </reaction>
</comment>
<comment type="similarity">
    <text evidence="1">Belongs to the AB hydrolase superfamily.</text>
</comment>
<reference evidence="13" key="1">
    <citation type="submission" date="2020-04" db="EMBL/GenBank/DDBJ databases">
        <authorList>
            <person name="Alioto T."/>
            <person name="Alioto T."/>
            <person name="Gomez Garrido J."/>
        </authorList>
    </citation>
    <scope>NUCLEOTIDE SEQUENCE</scope>
    <source>
        <strain evidence="13">A484AB</strain>
    </source>
</reference>
<dbReference type="InterPro" id="IPR000639">
    <property type="entry name" value="Epox_hydrolase-like"/>
</dbReference>
<evidence type="ECO:0000256" key="2">
    <source>
        <dbReference type="ARBA" id="ARBA00022801"/>
    </source>
</evidence>
<evidence type="ECO:0000256" key="7">
    <source>
        <dbReference type="ARBA" id="ARBA00044064"/>
    </source>
</evidence>
<comment type="catalytic activity">
    <reaction evidence="10">
        <text>1-octadecanoyl-2-(9Z-octadecenoyl)-sn-glycerol + H2O = 2-(9Z-octadecenoyl)-glycerol + octadecanoate + H(+)</text>
        <dbReference type="Rhea" id="RHEA:77103"/>
        <dbReference type="ChEBI" id="CHEBI:15377"/>
        <dbReference type="ChEBI" id="CHEBI:15378"/>
        <dbReference type="ChEBI" id="CHEBI:25629"/>
        <dbReference type="ChEBI" id="CHEBI:73990"/>
        <dbReference type="ChEBI" id="CHEBI:75468"/>
    </reaction>
</comment>
<dbReference type="EC" id="3.1.1.116" evidence="3"/>
<dbReference type="PANTHER" id="PTHR46118">
    <property type="entry name" value="PROTEIN ABHD11"/>
    <property type="match status" value="1"/>
</dbReference>
<dbReference type="InterPro" id="IPR000073">
    <property type="entry name" value="AB_hydrolase_1"/>
</dbReference>
<accession>A0A6S7JHM7</accession>
<evidence type="ECO:0000256" key="1">
    <source>
        <dbReference type="ARBA" id="ARBA00008645"/>
    </source>
</evidence>
<evidence type="ECO:0000256" key="3">
    <source>
        <dbReference type="ARBA" id="ARBA00026104"/>
    </source>
</evidence>
<dbReference type="PANTHER" id="PTHR46118:SF4">
    <property type="entry name" value="PROTEIN ABHD11"/>
    <property type="match status" value="1"/>
</dbReference>
<evidence type="ECO:0000256" key="8">
    <source>
        <dbReference type="ARBA" id="ARBA00048283"/>
    </source>
</evidence>